<proteinExistence type="predicted"/>
<keyword evidence="2" id="KW-1133">Transmembrane helix</keyword>
<sequence length="196" mass="21975">MALISEDNVHQSSNSTYRTASSSLSADQEALLEKLLDRSPPSLPRPKDRFNGAYIIFFSLGIGGLLPWNFFVTAKEYWIFKLRNCSSPAPGEEPEDSDILSPNSCSRAGLAGCHASHLRGDDRAGEGGHLFLDPQLLCRHHCLHGRPQRHRHRLQQQCLRHDRLLPYEEFPGTDIRRSHGRHHQCRGLPGGPGIVQ</sequence>
<feature type="compositionally biased region" description="Low complexity" evidence="1">
    <location>
        <begin position="12"/>
        <end position="22"/>
    </location>
</feature>
<name>A0A7J8DRU6_MOLMO</name>
<dbReference type="EMBL" id="JACASF010000017">
    <property type="protein sequence ID" value="KAF6425736.1"/>
    <property type="molecule type" value="Genomic_DNA"/>
</dbReference>
<feature type="region of interest" description="Disordered" evidence="1">
    <location>
        <begin position="1"/>
        <end position="22"/>
    </location>
</feature>
<evidence type="ECO:0000256" key="1">
    <source>
        <dbReference type="SAM" id="MobiDB-lite"/>
    </source>
</evidence>
<keyword evidence="2" id="KW-0812">Transmembrane</keyword>
<evidence type="ECO:0000313" key="3">
    <source>
        <dbReference type="EMBL" id="KAF6425736.1"/>
    </source>
</evidence>
<accession>A0A7J8DRU6</accession>
<dbReference type="Proteomes" id="UP000550707">
    <property type="component" value="Unassembled WGS sequence"/>
</dbReference>
<dbReference type="AlphaFoldDB" id="A0A7J8DRU6"/>
<comment type="caution">
    <text evidence="3">The sequence shown here is derived from an EMBL/GenBank/DDBJ whole genome shotgun (WGS) entry which is preliminary data.</text>
</comment>
<feature type="region of interest" description="Disordered" evidence="1">
    <location>
        <begin position="176"/>
        <end position="196"/>
    </location>
</feature>
<organism evidence="3 4">
    <name type="scientific">Molossus molossus</name>
    <name type="common">Pallas' mastiff bat</name>
    <name type="synonym">Vespertilio molossus</name>
    <dbReference type="NCBI Taxonomy" id="27622"/>
    <lineage>
        <taxon>Eukaryota</taxon>
        <taxon>Metazoa</taxon>
        <taxon>Chordata</taxon>
        <taxon>Craniata</taxon>
        <taxon>Vertebrata</taxon>
        <taxon>Euteleostomi</taxon>
        <taxon>Mammalia</taxon>
        <taxon>Eutheria</taxon>
        <taxon>Laurasiatheria</taxon>
        <taxon>Chiroptera</taxon>
        <taxon>Yangochiroptera</taxon>
        <taxon>Molossidae</taxon>
        <taxon>Molossus</taxon>
    </lineage>
</organism>
<keyword evidence="2" id="KW-0472">Membrane</keyword>
<evidence type="ECO:0000313" key="4">
    <source>
        <dbReference type="Proteomes" id="UP000550707"/>
    </source>
</evidence>
<reference evidence="3 4" key="1">
    <citation type="journal article" date="2020" name="Nature">
        <title>Six reference-quality genomes reveal evolution of bat adaptations.</title>
        <authorList>
            <person name="Jebb D."/>
            <person name="Huang Z."/>
            <person name="Pippel M."/>
            <person name="Hughes G.M."/>
            <person name="Lavrichenko K."/>
            <person name="Devanna P."/>
            <person name="Winkler S."/>
            <person name="Jermiin L.S."/>
            <person name="Skirmuntt E.C."/>
            <person name="Katzourakis A."/>
            <person name="Burkitt-Gray L."/>
            <person name="Ray D.A."/>
            <person name="Sullivan K.A.M."/>
            <person name="Roscito J.G."/>
            <person name="Kirilenko B.M."/>
            <person name="Davalos L.M."/>
            <person name="Corthals A.P."/>
            <person name="Power M.L."/>
            <person name="Jones G."/>
            <person name="Ransome R.D."/>
            <person name="Dechmann D.K.N."/>
            <person name="Locatelli A.G."/>
            <person name="Puechmaille S.J."/>
            <person name="Fedrigo O."/>
            <person name="Jarvis E.D."/>
            <person name="Hiller M."/>
            <person name="Vernes S.C."/>
            <person name="Myers E.W."/>
            <person name="Teeling E.C."/>
        </authorList>
    </citation>
    <scope>NUCLEOTIDE SEQUENCE [LARGE SCALE GENOMIC DNA]</scope>
    <source>
        <strain evidence="3">MMolMol1</strain>
        <tissue evidence="3">Muscle</tissue>
    </source>
</reference>
<keyword evidence="4" id="KW-1185">Reference proteome</keyword>
<evidence type="ECO:0000256" key="2">
    <source>
        <dbReference type="SAM" id="Phobius"/>
    </source>
</evidence>
<protein>
    <submittedName>
        <fullName evidence="3">Solute carrier family 29 member 3</fullName>
    </submittedName>
</protein>
<gene>
    <name evidence="3" type="ORF">HJG59_016730</name>
</gene>
<feature type="transmembrane region" description="Helical" evidence="2">
    <location>
        <begin position="52"/>
        <end position="72"/>
    </location>
</feature>